<feature type="transmembrane region" description="Helical" evidence="1">
    <location>
        <begin position="99"/>
        <end position="125"/>
    </location>
</feature>
<evidence type="ECO:0000313" key="2">
    <source>
        <dbReference type="EMBL" id="MDR7355580.1"/>
    </source>
</evidence>
<keyword evidence="1" id="KW-0812">Transmembrane</keyword>
<protein>
    <submittedName>
        <fullName evidence="2">O-antigen/teichoic acid export membrane protein</fullName>
    </submittedName>
</protein>
<feature type="transmembrane region" description="Helical" evidence="1">
    <location>
        <begin position="456"/>
        <end position="478"/>
    </location>
</feature>
<dbReference type="Proteomes" id="UP001183619">
    <property type="component" value="Unassembled WGS sequence"/>
</dbReference>
<feature type="transmembrane region" description="Helical" evidence="1">
    <location>
        <begin position="68"/>
        <end position="87"/>
    </location>
</feature>
<feature type="transmembrane region" description="Helical" evidence="1">
    <location>
        <begin position="6"/>
        <end position="26"/>
    </location>
</feature>
<feature type="transmembrane region" description="Helical" evidence="1">
    <location>
        <begin position="232"/>
        <end position="254"/>
    </location>
</feature>
<dbReference type="EMBL" id="JAVDYF010000001">
    <property type="protein sequence ID" value="MDR7355580.1"/>
    <property type="molecule type" value="Genomic_DNA"/>
</dbReference>
<keyword evidence="3" id="KW-1185">Reference proteome</keyword>
<organism evidence="2 3">
    <name type="scientific">Corynebacterium felinum</name>
    <dbReference type="NCBI Taxonomy" id="131318"/>
    <lineage>
        <taxon>Bacteria</taxon>
        <taxon>Bacillati</taxon>
        <taxon>Actinomycetota</taxon>
        <taxon>Actinomycetes</taxon>
        <taxon>Mycobacteriales</taxon>
        <taxon>Corynebacteriaceae</taxon>
        <taxon>Corynebacterium</taxon>
    </lineage>
</organism>
<gene>
    <name evidence="2" type="ORF">J2S37_002118</name>
</gene>
<feature type="transmembrane region" description="Helical" evidence="1">
    <location>
        <begin position="164"/>
        <end position="187"/>
    </location>
</feature>
<feature type="transmembrane region" description="Helical" evidence="1">
    <location>
        <begin position="208"/>
        <end position="226"/>
    </location>
</feature>
<feature type="transmembrane region" description="Helical" evidence="1">
    <location>
        <begin position="137"/>
        <end position="158"/>
    </location>
</feature>
<dbReference type="PROSITE" id="PS51257">
    <property type="entry name" value="PROKAR_LIPOPROTEIN"/>
    <property type="match status" value="1"/>
</dbReference>
<feature type="transmembrane region" description="Helical" evidence="1">
    <location>
        <begin position="296"/>
        <end position="315"/>
    </location>
</feature>
<reference evidence="2 3" key="1">
    <citation type="submission" date="2023-07" db="EMBL/GenBank/DDBJ databases">
        <title>Sequencing the genomes of 1000 actinobacteria strains.</title>
        <authorList>
            <person name="Klenk H.-P."/>
        </authorList>
    </citation>
    <scope>NUCLEOTIDE SEQUENCE [LARGE SCALE GENOMIC DNA]</scope>
    <source>
        <strain evidence="2 3">DSM 44508</strain>
    </source>
</reference>
<evidence type="ECO:0000256" key="1">
    <source>
        <dbReference type="SAM" id="Phobius"/>
    </source>
</evidence>
<accession>A0ABU2BAA6</accession>
<keyword evidence="1" id="KW-0472">Membrane</keyword>
<evidence type="ECO:0000313" key="3">
    <source>
        <dbReference type="Proteomes" id="UP001183619"/>
    </source>
</evidence>
<feature type="transmembrane region" description="Helical" evidence="1">
    <location>
        <begin position="374"/>
        <end position="392"/>
    </location>
</feature>
<sequence>MMKQSWVWGFVVLCLSMGCLTFSAWFSARILSKSGGCVGAGSWLLAQLSRRFQVRGAARPQAFPDSRFLVLAAGINAVAGVFFWVIASRFFSTTAVGQASTVVSVGTSVASLSLLSIGPVIERYFPVLSVQRRVRAALLSCVGVVLSAVLCSGVYVWVWDSSVVFPTLVSKCAFCCCVVVLALFALSDSVLNGWGVPRVMGWKNVSQGVLKAVVVGAVAACGVSSVVWAGWLLVWCWVGVSVLVLLAVVGVMVARVRIDAATDSSHVSAISQDNVLSPADDGIPVRSQAIRFHRTSIVWLVGQSIPGLFIPSMVVSQAGLEQAAFFNTAWLIVNASLMVMAIFTGPFVSKAVAPGAVVSALWPQMKVTTLRVSALRFVGVSVIGPLALYVYGAEYARAAGWLLVLMGIAHVVGAPAFLFGVLSKVYSRIVFPACVQVCASVVLVVTVWWLLPHFGIVAVGVAYLIQDVGILLVAWIPLRRLVALGHAQSSSPVEV</sequence>
<feature type="transmembrane region" description="Helical" evidence="1">
    <location>
        <begin position="335"/>
        <end position="362"/>
    </location>
</feature>
<keyword evidence="1" id="KW-1133">Transmembrane helix</keyword>
<feature type="transmembrane region" description="Helical" evidence="1">
    <location>
        <begin position="429"/>
        <end position="450"/>
    </location>
</feature>
<proteinExistence type="predicted"/>
<name>A0ABU2BAA6_9CORY</name>
<comment type="caution">
    <text evidence="2">The sequence shown here is derived from an EMBL/GenBank/DDBJ whole genome shotgun (WGS) entry which is preliminary data.</text>
</comment>
<feature type="transmembrane region" description="Helical" evidence="1">
    <location>
        <begin position="398"/>
        <end position="422"/>
    </location>
</feature>